<evidence type="ECO:0000256" key="1">
    <source>
        <dbReference type="ARBA" id="ARBA00001946"/>
    </source>
</evidence>
<evidence type="ECO:0000313" key="15">
    <source>
        <dbReference type="Proteomes" id="UP000007148"/>
    </source>
</evidence>
<evidence type="ECO:0000256" key="12">
    <source>
        <dbReference type="ARBA" id="ARBA00043086"/>
    </source>
</evidence>
<dbReference type="HOGENOM" id="CLU_026582_1_1_1"/>
<comment type="similarity">
    <text evidence="2">Belongs to the protein prenyltransferase subunit alpha family.</text>
</comment>
<dbReference type="Gene3D" id="1.25.40.120">
    <property type="entry name" value="Protein prenylyltransferase"/>
    <property type="match status" value="1"/>
</dbReference>
<dbReference type="STRING" id="1109443.G4TUU7"/>
<dbReference type="PROSITE" id="PS51147">
    <property type="entry name" value="PFTA"/>
    <property type="match status" value="5"/>
</dbReference>
<dbReference type="EC" id="2.5.1.58" evidence="4"/>
<gene>
    <name evidence="14" type="ORF">PIIN_09075</name>
</gene>
<dbReference type="SUPFAM" id="SSF48439">
    <property type="entry name" value="Protein prenylyltransferase"/>
    <property type="match status" value="1"/>
</dbReference>
<comment type="caution">
    <text evidence="14">The sequence shown here is derived from an EMBL/GenBank/DDBJ whole genome shotgun (WGS) entry which is preliminary data.</text>
</comment>
<dbReference type="AlphaFoldDB" id="G4TUU7"/>
<dbReference type="GO" id="GO:0004660">
    <property type="term" value="F:protein farnesyltransferase activity"/>
    <property type="evidence" value="ECO:0007669"/>
    <property type="project" value="UniProtKB-EC"/>
</dbReference>
<dbReference type="Proteomes" id="UP000007148">
    <property type="component" value="Unassembled WGS sequence"/>
</dbReference>
<dbReference type="GO" id="GO:0004662">
    <property type="term" value="F:CAAX-protein geranylgeranyltransferase activity"/>
    <property type="evidence" value="ECO:0007669"/>
    <property type="project" value="UniProtKB-EC"/>
</dbReference>
<keyword evidence="6 14" id="KW-0808">Transferase</keyword>
<dbReference type="InParanoid" id="G4TUU7"/>
<dbReference type="EMBL" id="CAFZ01000396">
    <property type="protein sequence ID" value="CCA75090.1"/>
    <property type="molecule type" value="Genomic_DNA"/>
</dbReference>
<dbReference type="GO" id="GO:0005965">
    <property type="term" value="C:protein farnesyltransferase complex"/>
    <property type="evidence" value="ECO:0007669"/>
    <property type="project" value="TreeGrafter"/>
</dbReference>
<evidence type="ECO:0000256" key="8">
    <source>
        <dbReference type="ARBA" id="ARBA00022842"/>
    </source>
</evidence>
<dbReference type="FunCoup" id="G4TUU7">
    <property type="interactions" value="119"/>
</dbReference>
<accession>G4TUU7</accession>
<sequence>MSEQPASDPPPPLLYSMREEWKDVQPLDQSDLTNPLVPIFYPPEYKDAMDYFRGIVAKGEKSQRVLELTEHIIRMNPAHYTVWQYRYDTLLELEAPLDKELALMDELALTNMKFYQVWHHRKLLLLKYAQPAAELSFISKVLAVDSKNYHTWAYRQWLLAHFDQEDLWSLELPSVELLLQEDVRNNSAWHHRFFVVFDSGVREGDEDREQVLRREINFTKQKIAIAPNNLSAWNYLRGILDRVEVKYATLKDFVVPYTTPREERPVVEEEVLDLDNPRPSSSASLPCALAIEFLADICLEEGDTTKAAELFTSLAEEHDTMRKRYWDYRVKECLGTQSTRT</sequence>
<dbReference type="eggNOG" id="KOG0530">
    <property type="taxonomic scope" value="Eukaryota"/>
</dbReference>
<keyword evidence="7" id="KW-0677">Repeat</keyword>
<dbReference type="OMA" id="WAIRTFN"/>
<keyword evidence="5" id="KW-0637">Prenyltransferase</keyword>
<evidence type="ECO:0000256" key="10">
    <source>
        <dbReference type="ARBA" id="ARBA00041392"/>
    </source>
</evidence>
<dbReference type="InterPro" id="IPR002088">
    <property type="entry name" value="Prenyl_trans_a"/>
</dbReference>
<dbReference type="PANTHER" id="PTHR11129:SF1">
    <property type="entry name" value="PROTEIN FARNESYLTRANSFERASE_GERANYLGERANYLTRANSFERASE TYPE-1 SUBUNIT ALPHA"/>
    <property type="match status" value="1"/>
</dbReference>
<dbReference type="OrthoDB" id="10255768at2759"/>
<dbReference type="PANTHER" id="PTHR11129">
    <property type="entry name" value="PROTEIN FARNESYLTRANSFERASE ALPHA SUBUNIT/RAB GERANYLGERANYL TRANSFERASE ALPHA SUBUNIT"/>
    <property type="match status" value="1"/>
</dbReference>
<dbReference type="EC" id="2.5.1.59" evidence="3"/>
<evidence type="ECO:0000256" key="6">
    <source>
        <dbReference type="ARBA" id="ARBA00022679"/>
    </source>
</evidence>
<organism evidence="14 15">
    <name type="scientific">Serendipita indica (strain DSM 11827)</name>
    <name type="common">Root endophyte fungus</name>
    <name type="synonym">Piriformospora indica</name>
    <dbReference type="NCBI Taxonomy" id="1109443"/>
    <lineage>
        <taxon>Eukaryota</taxon>
        <taxon>Fungi</taxon>
        <taxon>Dikarya</taxon>
        <taxon>Basidiomycota</taxon>
        <taxon>Agaricomycotina</taxon>
        <taxon>Agaricomycetes</taxon>
        <taxon>Sebacinales</taxon>
        <taxon>Serendipitaceae</taxon>
        <taxon>Serendipita</taxon>
    </lineage>
</organism>
<evidence type="ECO:0000256" key="3">
    <source>
        <dbReference type="ARBA" id="ARBA00012700"/>
    </source>
</evidence>
<evidence type="ECO:0000313" key="14">
    <source>
        <dbReference type="EMBL" id="CCA75090.1"/>
    </source>
</evidence>
<evidence type="ECO:0000256" key="4">
    <source>
        <dbReference type="ARBA" id="ARBA00012702"/>
    </source>
</evidence>
<protein>
    <recommendedName>
        <fullName evidence="9">Protein farnesyltransferase/geranylgeranyltransferase type-1 subunit alpha</fullName>
        <ecNumber evidence="4">2.5.1.58</ecNumber>
        <ecNumber evidence="3">2.5.1.59</ecNumber>
    </recommendedName>
    <alternativeName>
        <fullName evidence="12">CAAX farnesyltransferase subunit alpha</fullName>
    </alternativeName>
    <alternativeName>
        <fullName evidence="11">FTase-alpha</fullName>
    </alternativeName>
    <alternativeName>
        <fullName evidence="10">Ras proteins prenyltransferase subunit alpha</fullName>
    </alternativeName>
    <alternativeName>
        <fullName evidence="13">Type I protein geranyl-geranyltransferase subunit alpha</fullName>
    </alternativeName>
</protein>
<evidence type="ECO:0000256" key="13">
    <source>
        <dbReference type="ARBA" id="ARBA00043219"/>
    </source>
</evidence>
<dbReference type="Pfam" id="PF01239">
    <property type="entry name" value="PPTA"/>
    <property type="match status" value="5"/>
</dbReference>
<name>G4TUU7_SERID</name>
<comment type="cofactor">
    <cofactor evidence="1">
        <name>Mg(2+)</name>
        <dbReference type="ChEBI" id="CHEBI:18420"/>
    </cofactor>
</comment>
<evidence type="ECO:0000256" key="7">
    <source>
        <dbReference type="ARBA" id="ARBA00022737"/>
    </source>
</evidence>
<keyword evidence="15" id="KW-1185">Reference proteome</keyword>
<dbReference type="GO" id="GO:0005953">
    <property type="term" value="C:CAAX-protein geranylgeranyltransferase complex"/>
    <property type="evidence" value="ECO:0007669"/>
    <property type="project" value="TreeGrafter"/>
</dbReference>
<proteinExistence type="inferred from homology"/>
<evidence type="ECO:0000256" key="5">
    <source>
        <dbReference type="ARBA" id="ARBA00022602"/>
    </source>
</evidence>
<keyword evidence="8" id="KW-0460">Magnesium</keyword>
<reference evidence="14 15" key="1">
    <citation type="journal article" date="2011" name="PLoS Pathog.">
        <title>Endophytic Life Strategies Decoded by Genome and Transcriptome Analyses of the Mutualistic Root Symbiont Piriformospora indica.</title>
        <authorList>
            <person name="Zuccaro A."/>
            <person name="Lahrmann U."/>
            <person name="Guldener U."/>
            <person name="Langen G."/>
            <person name="Pfiffi S."/>
            <person name="Biedenkopf D."/>
            <person name="Wong P."/>
            <person name="Samans B."/>
            <person name="Grimm C."/>
            <person name="Basiewicz M."/>
            <person name="Murat C."/>
            <person name="Martin F."/>
            <person name="Kogel K.H."/>
        </authorList>
    </citation>
    <scope>NUCLEOTIDE SEQUENCE [LARGE SCALE GENOMIC DNA]</scope>
    <source>
        <strain evidence="14 15">DSM 11827</strain>
    </source>
</reference>
<evidence type="ECO:0000256" key="11">
    <source>
        <dbReference type="ARBA" id="ARBA00042436"/>
    </source>
</evidence>
<evidence type="ECO:0000256" key="2">
    <source>
        <dbReference type="ARBA" id="ARBA00006734"/>
    </source>
</evidence>
<evidence type="ECO:0000256" key="9">
    <source>
        <dbReference type="ARBA" id="ARBA00040965"/>
    </source>
</evidence>